<name>A0A0B6ZG02_9EUPU</name>
<dbReference type="InterPro" id="IPR010796">
    <property type="entry name" value="C2_B9-type_dom"/>
</dbReference>
<evidence type="ECO:0000313" key="6">
    <source>
        <dbReference type="EMBL" id="CEK66786.1"/>
    </source>
</evidence>
<evidence type="ECO:0008006" key="7">
    <source>
        <dbReference type="Google" id="ProtNLM"/>
    </source>
</evidence>
<dbReference type="PROSITE" id="PS51381">
    <property type="entry name" value="C2_B9"/>
    <property type="match status" value="1"/>
</dbReference>
<evidence type="ECO:0000256" key="5">
    <source>
        <dbReference type="ARBA" id="ARBA00023273"/>
    </source>
</evidence>
<evidence type="ECO:0000256" key="2">
    <source>
        <dbReference type="ARBA" id="ARBA00022490"/>
    </source>
</evidence>
<evidence type="ECO:0000256" key="1">
    <source>
        <dbReference type="ARBA" id="ARBA00004120"/>
    </source>
</evidence>
<keyword evidence="4" id="KW-0206">Cytoskeleton</keyword>
<sequence>SSKMSGLYEADYGTAYYRSNDPIKNLQLRVILKRVSASFTDDNSQPMTVAEGGVELRTLRKGQKDKLNDVQECVIGWQQKIFCQREIDYYSKPENCQNVMDRKYNQDVTLLLNKKKHKNMIFSYVDHDKFSHQQEGVYSMTNYLESPSPLSVKMGQVRCRRMGGRQLKEKEQGSIPKTLIVDEEPSDEAKLRNHLEAPPIQVMYIMADLSPPDRPADESDEYVLCTLKVDANGVLSIRPDFTNGRKPYSIEAFRTRESFDYLIENVSKDMNRQEQEKEFRMYKEMYSRHNDFVQSCVGHEFELPAVDTMRLVVFGEIVSAQDFENDNLYVHMFADLPKNWTAERKQQLSWVTQTCATKTTDQTEIAYFSYPFNFELTYKKNQLTANTEDEFIQFPRLMIEVGAIDLWSRHFNEGYSYIQLPAKPGIYTEKAHCWRPVGNSVIDNLRRFFIGGTPEVEDPTYAAVPSTFDGTYLSKFGFRTQSTGTVTARLNIMWQSRAFMETKANKRSLGSLLENLGITAMQANITSVLEAFKRARMKMVQAREAATQELLREVRPIVKGELDD</sequence>
<dbReference type="EMBL" id="HACG01019921">
    <property type="protein sequence ID" value="CEK66786.1"/>
    <property type="molecule type" value="Transcribed_RNA"/>
</dbReference>
<keyword evidence="5" id="KW-0966">Cell projection</keyword>
<keyword evidence="3" id="KW-0970">Cilium biogenesis/degradation</keyword>
<dbReference type="GO" id="GO:0036038">
    <property type="term" value="C:MKS complex"/>
    <property type="evidence" value="ECO:0007669"/>
    <property type="project" value="TreeGrafter"/>
</dbReference>
<feature type="non-terminal residue" evidence="6">
    <location>
        <position position="1"/>
    </location>
</feature>
<gene>
    <name evidence="6" type="primary">ORF60167</name>
</gene>
<dbReference type="GO" id="GO:0060271">
    <property type="term" value="P:cilium assembly"/>
    <property type="evidence" value="ECO:0007669"/>
    <property type="project" value="TreeGrafter"/>
</dbReference>
<evidence type="ECO:0000256" key="4">
    <source>
        <dbReference type="ARBA" id="ARBA00023212"/>
    </source>
</evidence>
<dbReference type="AlphaFoldDB" id="A0A0B6ZG02"/>
<accession>A0A0B6ZG02</accession>
<dbReference type="PANTHER" id="PTHR12968:SF4">
    <property type="entry name" value="TECTONIC-LIKE COMPLEX MEMBER MKS1"/>
    <property type="match status" value="1"/>
</dbReference>
<dbReference type="Pfam" id="PF07162">
    <property type="entry name" value="B9-C2"/>
    <property type="match status" value="1"/>
</dbReference>
<keyword evidence="2" id="KW-0963">Cytoplasm</keyword>
<proteinExistence type="predicted"/>
<organism evidence="6">
    <name type="scientific">Arion vulgaris</name>
    <dbReference type="NCBI Taxonomy" id="1028688"/>
    <lineage>
        <taxon>Eukaryota</taxon>
        <taxon>Metazoa</taxon>
        <taxon>Spiralia</taxon>
        <taxon>Lophotrochozoa</taxon>
        <taxon>Mollusca</taxon>
        <taxon>Gastropoda</taxon>
        <taxon>Heterobranchia</taxon>
        <taxon>Euthyneura</taxon>
        <taxon>Panpulmonata</taxon>
        <taxon>Eupulmonata</taxon>
        <taxon>Stylommatophora</taxon>
        <taxon>Helicina</taxon>
        <taxon>Arionoidea</taxon>
        <taxon>Arionidae</taxon>
        <taxon>Arion</taxon>
    </lineage>
</organism>
<dbReference type="PANTHER" id="PTHR12968">
    <property type="entry name" value="B9 DOMAIN-CONTAINING"/>
    <property type="match status" value="1"/>
</dbReference>
<reference evidence="6" key="1">
    <citation type="submission" date="2014-12" db="EMBL/GenBank/DDBJ databases">
        <title>Insight into the proteome of Arion vulgaris.</title>
        <authorList>
            <person name="Aradska J."/>
            <person name="Bulat T."/>
            <person name="Smidak R."/>
            <person name="Sarate P."/>
            <person name="Gangsoo J."/>
            <person name="Sialana F."/>
            <person name="Bilban M."/>
            <person name="Lubec G."/>
        </authorList>
    </citation>
    <scope>NUCLEOTIDE SEQUENCE</scope>
    <source>
        <tissue evidence="6">Skin</tissue>
    </source>
</reference>
<evidence type="ECO:0000256" key="3">
    <source>
        <dbReference type="ARBA" id="ARBA00022794"/>
    </source>
</evidence>
<comment type="subcellular location">
    <subcellularLocation>
        <location evidence="1">Cytoplasm</location>
        <location evidence="1">Cytoskeleton</location>
        <location evidence="1">Cilium basal body</location>
    </subcellularLocation>
</comment>
<protein>
    <recommendedName>
        <fullName evidence="7">MKS transition zone complex subunit 1</fullName>
    </recommendedName>
</protein>